<dbReference type="Proteomes" id="UP000184240">
    <property type="component" value="Unassembled WGS sequence"/>
</dbReference>
<reference evidence="4" key="1">
    <citation type="submission" date="2016-11" db="EMBL/GenBank/DDBJ databases">
        <authorList>
            <person name="Varghese N."/>
            <person name="Submissions S."/>
        </authorList>
    </citation>
    <scope>NUCLEOTIDE SEQUENCE [LARGE SCALE GENOMIC DNA]</scope>
    <source>
        <strain evidence="4">DSM 19859</strain>
    </source>
</reference>
<protein>
    <recommendedName>
        <fullName evidence="6">Curlin associated repeat-containing protein</fullName>
    </recommendedName>
</protein>
<dbReference type="Proteomes" id="UP000290037">
    <property type="component" value="Unassembled WGS sequence"/>
</dbReference>
<evidence type="ECO:0000256" key="1">
    <source>
        <dbReference type="SAM" id="SignalP"/>
    </source>
</evidence>
<dbReference type="AlphaFoldDB" id="A0A1M5Z7S7"/>
<feature type="signal peptide" evidence="1">
    <location>
        <begin position="1"/>
        <end position="21"/>
    </location>
</feature>
<evidence type="ECO:0008006" key="6">
    <source>
        <dbReference type="Google" id="ProtNLM"/>
    </source>
</evidence>
<keyword evidence="1" id="KW-0732">Signal</keyword>
<proteinExistence type="predicted"/>
<evidence type="ECO:0000313" key="2">
    <source>
        <dbReference type="EMBL" id="RXG28200.1"/>
    </source>
</evidence>
<gene>
    <name evidence="2" type="ORF">DSM01_2710</name>
    <name evidence="3" type="ORF">SAMN04487999_2735</name>
</gene>
<evidence type="ECO:0000313" key="3">
    <source>
        <dbReference type="EMBL" id="SHI20285.1"/>
    </source>
</evidence>
<reference evidence="3" key="2">
    <citation type="submission" date="2016-11" db="EMBL/GenBank/DDBJ databases">
        <authorList>
            <person name="Jaros S."/>
            <person name="Januszkiewicz K."/>
            <person name="Wedrychowicz H."/>
        </authorList>
    </citation>
    <scope>NUCLEOTIDE SEQUENCE [LARGE SCALE GENOMIC DNA]</scope>
    <source>
        <strain evidence="3">DSM 19859</strain>
    </source>
</reference>
<dbReference type="EMBL" id="FQXT01000005">
    <property type="protein sequence ID" value="SHI20285.1"/>
    <property type="molecule type" value="Genomic_DNA"/>
</dbReference>
<evidence type="ECO:0000313" key="5">
    <source>
        <dbReference type="Proteomes" id="UP000290037"/>
    </source>
</evidence>
<dbReference type="STRING" id="573501.SAMN04487999_2735"/>
<keyword evidence="5" id="KW-1185">Reference proteome</keyword>
<dbReference type="OrthoDB" id="1441793at2"/>
<reference evidence="2 5" key="3">
    <citation type="submission" date="2018-07" db="EMBL/GenBank/DDBJ databases">
        <title>Leeuwenhoekiella genomics.</title>
        <authorList>
            <person name="Tahon G."/>
            <person name="Willems A."/>
        </authorList>
    </citation>
    <scope>NUCLEOTIDE SEQUENCE [LARGE SCALE GENOMIC DNA]</scope>
    <source>
        <strain evidence="2 5">LMG 24856</strain>
    </source>
</reference>
<dbReference type="RefSeq" id="WP_072983965.1">
    <property type="nucleotide sequence ID" value="NZ_FQXT01000005.1"/>
</dbReference>
<dbReference type="EMBL" id="QOVN01000005">
    <property type="protein sequence ID" value="RXG28200.1"/>
    <property type="molecule type" value="Genomic_DNA"/>
</dbReference>
<feature type="chain" id="PRO_5013178017" description="Curlin associated repeat-containing protein" evidence="1">
    <location>
        <begin position="22"/>
        <end position="168"/>
    </location>
</feature>
<sequence>MTYLKTLIVLFFLGIVTNISAQTFATDSKPDVDRDKLSLFNSGVYEIPRVNNSLPKNNQVYLTQVGEFNTININTQTNSSDINVRQNGSNNDLSFEYIADHAVANVIQNGSNNKVVDYVNLPGETINLNLTQDGSNLTFDKYGSSTLSESLQFKQTGFSKTLIVRSFK</sequence>
<organism evidence="3 4">
    <name type="scientific">Leeuwenhoekiella palythoae</name>
    <dbReference type="NCBI Taxonomy" id="573501"/>
    <lineage>
        <taxon>Bacteria</taxon>
        <taxon>Pseudomonadati</taxon>
        <taxon>Bacteroidota</taxon>
        <taxon>Flavobacteriia</taxon>
        <taxon>Flavobacteriales</taxon>
        <taxon>Flavobacteriaceae</taxon>
        <taxon>Leeuwenhoekiella</taxon>
    </lineage>
</organism>
<evidence type="ECO:0000313" key="4">
    <source>
        <dbReference type="Proteomes" id="UP000184240"/>
    </source>
</evidence>
<accession>A0A1M5Z7S7</accession>
<name>A0A1M5Z7S7_9FLAO</name>